<keyword evidence="7 13" id="KW-0472">Membrane</keyword>
<dbReference type="GO" id="GO:0016020">
    <property type="term" value="C:membrane"/>
    <property type="evidence" value="ECO:0007669"/>
    <property type="project" value="UniProtKB-SubCell"/>
</dbReference>
<dbReference type="InterPro" id="IPR036772">
    <property type="entry name" value="SRCR-like_dom_sf"/>
</dbReference>
<dbReference type="AlphaFoldDB" id="Q9NC90"/>
<feature type="disulfide bond" evidence="11">
    <location>
        <begin position="190"/>
        <end position="254"/>
    </location>
</feature>
<feature type="domain" description="SRCR" evidence="16">
    <location>
        <begin position="37"/>
        <end position="138"/>
    </location>
</feature>
<feature type="disulfide bond" evidence="11">
    <location>
        <begin position="76"/>
        <end position="137"/>
    </location>
</feature>
<evidence type="ECO:0000259" key="16">
    <source>
        <dbReference type="PROSITE" id="PS50287"/>
    </source>
</evidence>
<keyword evidence="8 11" id="KW-1015">Disulfide bond</keyword>
<keyword evidence="4 14" id="KW-0732">Signal</keyword>
<feature type="domain" description="Sushi" evidence="17">
    <location>
        <begin position="908"/>
        <end position="965"/>
    </location>
</feature>
<dbReference type="Pfam" id="PF00008">
    <property type="entry name" value="EGF"/>
    <property type="match status" value="2"/>
</dbReference>
<feature type="disulfide bond" evidence="10">
    <location>
        <begin position="820"/>
        <end position="829"/>
    </location>
</feature>
<proteinExistence type="evidence at transcript level"/>
<dbReference type="FunFam" id="3.10.250.10:FF:000016">
    <property type="entry name" value="Scavenger receptor cysteine-rich protein type 12"/>
    <property type="match status" value="1"/>
</dbReference>
<dbReference type="FunFam" id="2.10.25.10:FF:000122">
    <property type="entry name" value="Protein crumbs homolog 2"/>
    <property type="match status" value="1"/>
</dbReference>
<feature type="chain" id="PRO_5004335416" evidence="14">
    <location>
        <begin position="32"/>
        <end position="1075"/>
    </location>
</feature>
<dbReference type="InterPro" id="IPR000152">
    <property type="entry name" value="EGF-type_Asp/Asn_hydroxyl_site"/>
</dbReference>
<feature type="disulfide bond" evidence="11">
    <location>
        <begin position="762"/>
        <end position="772"/>
    </location>
</feature>
<sequence>MAPDRITPTLPIWSCMLLLFFCLNGLETVKCQGSYELRLVNGSAPNEGRVEMRSNTSDWMSLCGAYWDIGDGSVVCQHLGFTNATSVSRTARFGSSTGRIMYTNYQCTGSESHLEDCPVGQFSEGDCQHSADPGVVCYPSTPASMMTTMLPNLVTTLPPDVPIPVRLMGGNSPFQGRVEVYLNNAWGTICDDSWDITDARIVCRQLGFQEVFAATTNARFGQGLGPIQMDDTRCYGSETSILDCQHRGIGVHNCRHTEDAGVICLPESRLAGGSNHSEGRVEVRVGEQWQTVCGVGFDDIGANIVCNQMGYGEVLSMSPGNDRYGNATGTAVVKNVNCNSNFQLMYQCASEVVPDGDPQCTSDNDVGIVCSNSDSAMGLRLVGGNNIFEGRVEVNINNTWGTVCDDYWDMEDASVVCNQLGLGRAVEARKYASFGRGFGPIHMDDVLCSGDEATIFDCEYNNQTGCSHSEDAGVVCAPKIRLMGGMNSYQGRVEMFVNDEWSTICDTQWDEDEARVACRQLKYGFAATAKTGSYFGEGTGPILAENIRCSGYEGSLVRCPQFGISPNTTCDHSRDAGVICSLPENNITLRLVGGENAYEGRIDIELDGIWGTVCDNNWDKNDARVVCKQLGLGPGIEAAKGATFGPGTGPIYVDNLACRGHESSIAFCPNNGVEVHNCTHDNDAGVVCSAPIRLVDGSGPYEGRVEILRNIVWGTVCDDGWDIKDATVVCNELGFGSAKRAVHASYFGSRSYGSIHMDNVACEGDEQSLTDCPHDTTHDCSHLEDAGVICTGKDIDDCSSNPCENGGTCIDDVAAHSCICREGFVDTNCQTRSKECASNPCIYGRCVDAHKKYTCECDDGYTGSSCDTEIDDCSSSPCGDNGVCVDRMNSYQCICMTGYSGSNCHIKLMCSPPSDPPEGIEFTNPTNIYFYGDVLTVSCRDSSASTLWICLGTNTWNKHELVCTTDSSKQTLVMISALLGVLLIVFTITCALFIICRHRTGSAKLNTNNGSVRMTGGEVHFEDGGISNPSFENVSADTNYNGAETLPKKTSRRRAFGSERGFAGRIQWYLFGHIR</sequence>
<dbReference type="CDD" id="cd00054">
    <property type="entry name" value="EGF_CA"/>
    <property type="match status" value="3"/>
</dbReference>
<feature type="domain" description="SRCR" evidence="16">
    <location>
        <begin position="480"/>
        <end position="581"/>
    </location>
</feature>
<reference evidence="18" key="1">
    <citation type="journal article" date="2000" name="Proc. Natl. Acad. Sci. U.S.A.">
        <title>Dynamic expression of multiple scavenger receptor cysteine-rich genes in coelomocytes of the purple sea urchin.</title>
        <authorList>
            <person name="Pancer Z."/>
        </authorList>
    </citation>
    <scope>NUCLEOTIDE SEQUENCE</scope>
</reference>
<dbReference type="PROSITE" id="PS01186">
    <property type="entry name" value="EGF_2"/>
    <property type="match status" value="3"/>
</dbReference>
<dbReference type="FunFam" id="2.10.25.10:FF:000279">
    <property type="entry name" value="Neurogenic locus notch 1"/>
    <property type="match status" value="1"/>
</dbReference>
<feature type="disulfide bond" evidence="11">
    <location>
        <begin position="107"/>
        <end position="117"/>
    </location>
</feature>
<feature type="transmembrane region" description="Helical" evidence="13">
    <location>
        <begin position="972"/>
        <end position="995"/>
    </location>
</feature>
<evidence type="ECO:0000313" key="18">
    <source>
        <dbReference type="EMBL" id="AAF76316.1"/>
    </source>
</evidence>
<dbReference type="EMBL" id="AF228824">
    <property type="protein sequence ID" value="AAF76316.1"/>
    <property type="molecule type" value="mRNA"/>
</dbReference>
<feature type="disulfide bond" evidence="10">
    <location>
        <begin position="836"/>
        <end position="846"/>
    </location>
</feature>
<feature type="domain" description="SRCR" evidence="16">
    <location>
        <begin position="268"/>
        <end position="371"/>
    </location>
</feature>
<dbReference type="FunFam" id="3.10.250.10:FF:000026">
    <property type="entry name" value="Tequila, isoform D"/>
    <property type="match status" value="2"/>
</dbReference>
<name>Q9NC90_STRPU</name>
<evidence type="ECO:0000256" key="6">
    <source>
        <dbReference type="ARBA" id="ARBA00022989"/>
    </source>
</evidence>
<dbReference type="PRINTS" id="PR00258">
    <property type="entry name" value="SPERACTRCPTR"/>
</dbReference>
<feature type="disulfide bond" evidence="11">
    <location>
        <begin position="614"/>
        <end position="678"/>
    </location>
</feature>
<evidence type="ECO:0000256" key="3">
    <source>
        <dbReference type="ARBA" id="ARBA00022692"/>
    </source>
</evidence>
<keyword evidence="9" id="KW-0325">Glycoprotein</keyword>
<feature type="disulfide bond" evidence="11">
    <location>
        <begin position="203"/>
        <end position="264"/>
    </location>
</feature>
<feature type="disulfide bond" evidence="11">
    <location>
        <begin position="658"/>
        <end position="668"/>
    </location>
</feature>
<dbReference type="FunFam" id="3.10.250.10:FF:000035">
    <property type="entry name" value="Lysyl oxidase-like 2"/>
    <property type="match status" value="1"/>
</dbReference>
<feature type="domain" description="EGF-like" evidence="15">
    <location>
        <begin position="869"/>
        <end position="905"/>
    </location>
</feature>
<dbReference type="PANTHER" id="PTHR19331">
    <property type="entry name" value="SCAVENGER RECEPTOR DOMAIN-CONTAINING"/>
    <property type="match status" value="1"/>
</dbReference>
<dbReference type="SUPFAM" id="SSF57535">
    <property type="entry name" value="Complement control module/SCR domain"/>
    <property type="match status" value="1"/>
</dbReference>
<evidence type="ECO:0000256" key="11">
    <source>
        <dbReference type="PROSITE-ProRule" id="PRU00196"/>
    </source>
</evidence>
<dbReference type="PROSITE" id="PS00010">
    <property type="entry name" value="ASX_HYDROXYL"/>
    <property type="match status" value="2"/>
</dbReference>
<evidence type="ECO:0000256" key="10">
    <source>
        <dbReference type="PROSITE-ProRule" id="PRU00076"/>
    </source>
</evidence>
<keyword evidence="3 13" id="KW-0812">Transmembrane</keyword>
<comment type="caution">
    <text evidence="11">Lacks conserved residue(s) required for the propagation of feature annotation.</text>
</comment>
<dbReference type="PROSITE" id="PS00420">
    <property type="entry name" value="SRCR_1"/>
    <property type="match status" value="3"/>
</dbReference>
<evidence type="ECO:0000256" key="12">
    <source>
        <dbReference type="PROSITE-ProRule" id="PRU00302"/>
    </source>
</evidence>
<keyword evidence="2 10" id="KW-0245">EGF-like domain</keyword>
<evidence type="ECO:0000256" key="9">
    <source>
        <dbReference type="ARBA" id="ARBA00023180"/>
    </source>
</evidence>
<feature type="domain" description="SRCR" evidence="16">
    <location>
        <begin position="379"/>
        <end position="477"/>
    </location>
</feature>
<dbReference type="SMART" id="SM00179">
    <property type="entry name" value="EGF_CA"/>
    <property type="match status" value="3"/>
</dbReference>
<evidence type="ECO:0000256" key="2">
    <source>
        <dbReference type="ARBA" id="ARBA00022536"/>
    </source>
</evidence>
<dbReference type="InterPro" id="IPR013032">
    <property type="entry name" value="EGF-like_CS"/>
</dbReference>
<dbReference type="PROSITE" id="PS01187">
    <property type="entry name" value="EGF_CA"/>
    <property type="match status" value="1"/>
</dbReference>
<dbReference type="PROSITE" id="PS50287">
    <property type="entry name" value="SRCR_2"/>
    <property type="match status" value="7"/>
</dbReference>
<dbReference type="FunFam" id="3.10.250.10:FF:000043">
    <property type="entry name" value="Lysyl oxidase homolog 3B"/>
    <property type="match status" value="2"/>
</dbReference>
<keyword evidence="18" id="KW-0675">Receptor</keyword>
<dbReference type="InterPro" id="IPR000742">
    <property type="entry name" value="EGF"/>
</dbReference>
<feature type="domain" description="EGF-like" evidence="15">
    <location>
        <begin position="794"/>
        <end position="830"/>
    </location>
</feature>
<dbReference type="PROSITE" id="PS50026">
    <property type="entry name" value="EGF_3"/>
    <property type="match status" value="3"/>
</dbReference>
<dbReference type="InterPro" id="IPR018097">
    <property type="entry name" value="EGF_Ca-bd_CS"/>
</dbReference>
<dbReference type="Gene3D" id="2.10.25.10">
    <property type="entry name" value="Laminin"/>
    <property type="match status" value="3"/>
</dbReference>
<evidence type="ECO:0000256" key="1">
    <source>
        <dbReference type="ARBA" id="ARBA00004167"/>
    </source>
</evidence>
<dbReference type="Pfam" id="PF00530">
    <property type="entry name" value="SRCR"/>
    <property type="match status" value="7"/>
</dbReference>
<keyword evidence="12" id="KW-0768">Sushi</keyword>
<evidence type="ECO:0000259" key="15">
    <source>
        <dbReference type="PROSITE" id="PS50026"/>
    </source>
</evidence>
<feature type="disulfide bond" evidence="11">
    <location>
        <begin position="627"/>
        <end position="688"/>
    </location>
</feature>
<evidence type="ECO:0000256" key="4">
    <source>
        <dbReference type="ARBA" id="ARBA00022729"/>
    </source>
</evidence>
<dbReference type="InterPro" id="IPR000436">
    <property type="entry name" value="Sushi_SCR_CCP_dom"/>
</dbReference>
<dbReference type="PANTHER" id="PTHR19331:SF465">
    <property type="entry name" value="EGG PEPTIDE SPERACT RECEPTOR"/>
    <property type="match status" value="1"/>
</dbReference>
<dbReference type="SMART" id="SM00181">
    <property type="entry name" value="EGF"/>
    <property type="match status" value="3"/>
</dbReference>
<feature type="domain" description="SRCR" evidence="16">
    <location>
        <begin position="589"/>
        <end position="689"/>
    </location>
</feature>
<feature type="domain" description="SRCR" evidence="16">
    <location>
        <begin position="165"/>
        <end position="265"/>
    </location>
</feature>
<protein>
    <submittedName>
        <fullName evidence="18">Scavenger receptor cysteine-rich protein variant 1</fullName>
    </submittedName>
</protein>
<dbReference type="InterPro" id="IPR001190">
    <property type="entry name" value="SRCR"/>
</dbReference>
<keyword evidence="6 13" id="KW-1133">Transmembrane helix</keyword>
<feature type="disulfide bond" evidence="11">
    <location>
        <begin position="63"/>
        <end position="127"/>
    </location>
</feature>
<dbReference type="PROSITE" id="PS50923">
    <property type="entry name" value="SUSHI"/>
    <property type="match status" value="1"/>
</dbReference>
<feature type="disulfide bond" evidence="11">
    <location>
        <begin position="338"/>
        <end position="348"/>
    </location>
</feature>
<feature type="signal peptide" evidence="14">
    <location>
        <begin position="1"/>
        <end position="31"/>
    </location>
</feature>
<dbReference type="FunFam" id="2.10.25.10:FF:000143">
    <property type="entry name" value="Protein crumbs 1"/>
    <property type="match status" value="1"/>
</dbReference>
<evidence type="ECO:0000256" key="7">
    <source>
        <dbReference type="ARBA" id="ARBA00023136"/>
    </source>
</evidence>
<dbReference type="SUPFAM" id="SSF56487">
    <property type="entry name" value="SRCR-like"/>
    <property type="match status" value="7"/>
</dbReference>
<organism evidence="18">
    <name type="scientific">Strongylocentrotus purpuratus</name>
    <name type="common">Purple sea urchin</name>
    <dbReference type="NCBI Taxonomy" id="7668"/>
    <lineage>
        <taxon>Eukaryota</taxon>
        <taxon>Metazoa</taxon>
        <taxon>Echinodermata</taxon>
        <taxon>Eleutherozoa</taxon>
        <taxon>Echinozoa</taxon>
        <taxon>Echinoidea</taxon>
        <taxon>Euechinoidea</taxon>
        <taxon>Echinacea</taxon>
        <taxon>Camarodonta</taxon>
        <taxon>Echinidea</taxon>
        <taxon>Strongylocentrotidae</taxon>
        <taxon>Strongylocentrotus</taxon>
    </lineage>
</organism>
<evidence type="ECO:0000256" key="5">
    <source>
        <dbReference type="ARBA" id="ARBA00022737"/>
    </source>
</evidence>
<comment type="subcellular location">
    <subcellularLocation>
        <location evidence="1">Membrane</location>
        <topology evidence="1">Single-pass membrane protein</topology>
    </subcellularLocation>
</comment>
<evidence type="ECO:0000256" key="13">
    <source>
        <dbReference type="SAM" id="Phobius"/>
    </source>
</evidence>
<feature type="disulfide bond" evidence="10">
    <location>
        <begin position="895"/>
        <end position="904"/>
    </location>
</feature>
<dbReference type="PROSITE" id="PS00022">
    <property type="entry name" value="EGF_1"/>
    <property type="match status" value="2"/>
</dbReference>
<feature type="disulfide bond" evidence="10">
    <location>
        <begin position="857"/>
        <end position="866"/>
    </location>
</feature>
<evidence type="ECO:0000256" key="8">
    <source>
        <dbReference type="ARBA" id="ARBA00023157"/>
    </source>
</evidence>
<dbReference type="FunFam" id="3.10.250.10:FF:000006">
    <property type="entry name" value="neurotrypsin isoform X2"/>
    <property type="match status" value="1"/>
</dbReference>
<dbReference type="SMART" id="SM00202">
    <property type="entry name" value="SR"/>
    <property type="match status" value="7"/>
</dbReference>
<feature type="domain" description="SRCR" evidence="16">
    <location>
        <begin position="692"/>
        <end position="791"/>
    </location>
</feature>
<dbReference type="Gene3D" id="3.10.250.10">
    <property type="entry name" value="SRCR-like domain"/>
    <property type="match status" value="7"/>
</dbReference>
<feature type="disulfide bond" evidence="11">
    <location>
        <begin position="448"/>
        <end position="458"/>
    </location>
</feature>
<dbReference type="SUPFAM" id="SSF57196">
    <property type="entry name" value="EGF/Laminin"/>
    <property type="match status" value="3"/>
</dbReference>
<evidence type="ECO:0000256" key="14">
    <source>
        <dbReference type="SAM" id="SignalP"/>
    </source>
</evidence>
<feature type="domain" description="EGF-like" evidence="15">
    <location>
        <begin position="832"/>
        <end position="867"/>
    </location>
</feature>
<dbReference type="InterPro" id="IPR001881">
    <property type="entry name" value="EGF-like_Ca-bd_dom"/>
</dbReference>
<dbReference type="Pfam" id="PF12661">
    <property type="entry name" value="hEGF"/>
    <property type="match status" value="1"/>
</dbReference>
<dbReference type="InterPro" id="IPR035976">
    <property type="entry name" value="Sushi/SCR/CCP_sf"/>
</dbReference>
<feature type="disulfide bond" evidence="11">
    <location>
        <begin position="549"/>
        <end position="559"/>
    </location>
</feature>
<keyword evidence="5" id="KW-0677">Repeat</keyword>
<feature type="disulfide bond" evidence="11">
    <location>
        <begin position="234"/>
        <end position="244"/>
    </location>
</feature>
<dbReference type="GO" id="GO:0005509">
    <property type="term" value="F:calcium ion binding"/>
    <property type="evidence" value="ECO:0007669"/>
    <property type="project" value="InterPro"/>
</dbReference>
<dbReference type="PRINTS" id="PR00010">
    <property type="entry name" value="EGFBLOOD"/>
</dbReference>
<evidence type="ECO:0000259" key="17">
    <source>
        <dbReference type="PROSITE" id="PS50923"/>
    </source>
</evidence>
<accession>Q9NC90</accession>